<gene>
    <name evidence="2" type="ORF">CITCOLO1_LOCUS10139</name>
</gene>
<dbReference type="EMBL" id="OZ021737">
    <property type="protein sequence ID" value="CAK9318180.1"/>
    <property type="molecule type" value="Genomic_DNA"/>
</dbReference>
<proteinExistence type="predicted"/>
<sequence length="78" mass="8777">MFNNARWASCLLNQSSGRGILNFTLPIAKSTVPLLLFSLSLSLPLPLSLSLSLTSQTWEREEQHRGGRETKKRTSSFR</sequence>
<accession>A0ABP0YCG6</accession>
<name>A0ABP0YCG6_9ROSI</name>
<evidence type="ECO:0000256" key="1">
    <source>
        <dbReference type="SAM" id="MobiDB-lite"/>
    </source>
</evidence>
<protein>
    <submittedName>
        <fullName evidence="2">Uncharacterized protein</fullName>
    </submittedName>
</protein>
<reference evidence="2 3" key="1">
    <citation type="submission" date="2024-03" db="EMBL/GenBank/DDBJ databases">
        <authorList>
            <person name="Gkanogiannis A."/>
            <person name="Becerra Lopez-Lavalle L."/>
        </authorList>
    </citation>
    <scope>NUCLEOTIDE SEQUENCE [LARGE SCALE GENOMIC DNA]</scope>
</reference>
<feature type="compositionally biased region" description="Basic and acidic residues" evidence="1">
    <location>
        <begin position="58"/>
        <end position="69"/>
    </location>
</feature>
<organism evidence="2 3">
    <name type="scientific">Citrullus colocynthis</name>
    <name type="common">colocynth</name>
    <dbReference type="NCBI Taxonomy" id="252529"/>
    <lineage>
        <taxon>Eukaryota</taxon>
        <taxon>Viridiplantae</taxon>
        <taxon>Streptophyta</taxon>
        <taxon>Embryophyta</taxon>
        <taxon>Tracheophyta</taxon>
        <taxon>Spermatophyta</taxon>
        <taxon>Magnoliopsida</taxon>
        <taxon>eudicotyledons</taxon>
        <taxon>Gunneridae</taxon>
        <taxon>Pentapetalae</taxon>
        <taxon>rosids</taxon>
        <taxon>fabids</taxon>
        <taxon>Cucurbitales</taxon>
        <taxon>Cucurbitaceae</taxon>
        <taxon>Benincaseae</taxon>
        <taxon>Citrullus</taxon>
    </lineage>
</organism>
<evidence type="ECO:0000313" key="2">
    <source>
        <dbReference type="EMBL" id="CAK9318180.1"/>
    </source>
</evidence>
<feature type="region of interest" description="Disordered" evidence="1">
    <location>
        <begin position="55"/>
        <end position="78"/>
    </location>
</feature>
<dbReference type="Proteomes" id="UP001642487">
    <property type="component" value="Chromosome 3"/>
</dbReference>
<evidence type="ECO:0000313" key="3">
    <source>
        <dbReference type="Proteomes" id="UP001642487"/>
    </source>
</evidence>
<keyword evidence="3" id="KW-1185">Reference proteome</keyword>